<evidence type="ECO:0000256" key="1">
    <source>
        <dbReference type="SAM" id="Phobius"/>
    </source>
</evidence>
<keyword evidence="3" id="KW-1185">Reference proteome</keyword>
<keyword evidence="1" id="KW-0472">Membrane</keyword>
<keyword evidence="1" id="KW-1133">Transmembrane helix</keyword>
<feature type="transmembrane region" description="Helical" evidence="1">
    <location>
        <begin position="22"/>
        <end position="43"/>
    </location>
</feature>
<sequence>MAKTESFGAKQSSVRETEMIEVVVRGLVSVQFVATCLVWMWVLMPKEMCEMENGGRGDEPRLRILMSCGVGCSCDGAQL</sequence>
<dbReference type="Proteomes" id="UP001367508">
    <property type="component" value="Unassembled WGS sequence"/>
</dbReference>
<keyword evidence="1" id="KW-0812">Transmembrane</keyword>
<organism evidence="2 3">
    <name type="scientific">Canavalia gladiata</name>
    <name type="common">Sword bean</name>
    <name type="synonym">Dolichos gladiatus</name>
    <dbReference type="NCBI Taxonomy" id="3824"/>
    <lineage>
        <taxon>Eukaryota</taxon>
        <taxon>Viridiplantae</taxon>
        <taxon>Streptophyta</taxon>
        <taxon>Embryophyta</taxon>
        <taxon>Tracheophyta</taxon>
        <taxon>Spermatophyta</taxon>
        <taxon>Magnoliopsida</taxon>
        <taxon>eudicotyledons</taxon>
        <taxon>Gunneridae</taxon>
        <taxon>Pentapetalae</taxon>
        <taxon>rosids</taxon>
        <taxon>fabids</taxon>
        <taxon>Fabales</taxon>
        <taxon>Fabaceae</taxon>
        <taxon>Papilionoideae</taxon>
        <taxon>50 kb inversion clade</taxon>
        <taxon>NPAAA clade</taxon>
        <taxon>indigoferoid/millettioid clade</taxon>
        <taxon>Phaseoleae</taxon>
        <taxon>Canavalia</taxon>
    </lineage>
</organism>
<comment type="caution">
    <text evidence="2">The sequence shown here is derived from an EMBL/GenBank/DDBJ whole genome shotgun (WGS) entry which is preliminary data.</text>
</comment>
<dbReference type="EMBL" id="JAYMYQ010000004">
    <property type="protein sequence ID" value="KAK7339899.1"/>
    <property type="molecule type" value="Genomic_DNA"/>
</dbReference>
<evidence type="ECO:0000313" key="3">
    <source>
        <dbReference type="Proteomes" id="UP001367508"/>
    </source>
</evidence>
<proteinExistence type="predicted"/>
<evidence type="ECO:0000313" key="2">
    <source>
        <dbReference type="EMBL" id="KAK7339899.1"/>
    </source>
</evidence>
<gene>
    <name evidence="2" type="ORF">VNO77_20585</name>
</gene>
<dbReference type="AlphaFoldDB" id="A0AAN9LPR6"/>
<name>A0AAN9LPR6_CANGL</name>
<accession>A0AAN9LPR6</accession>
<evidence type="ECO:0008006" key="4">
    <source>
        <dbReference type="Google" id="ProtNLM"/>
    </source>
</evidence>
<reference evidence="2 3" key="1">
    <citation type="submission" date="2024-01" db="EMBL/GenBank/DDBJ databases">
        <title>The genomes of 5 underutilized Papilionoideae crops provide insights into root nodulation and disease resistanc.</title>
        <authorList>
            <person name="Jiang F."/>
        </authorList>
    </citation>
    <scope>NUCLEOTIDE SEQUENCE [LARGE SCALE GENOMIC DNA]</scope>
    <source>
        <strain evidence="2">LVBAO_FW01</strain>
        <tissue evidence="2">Leaves</tissue>
    </source>
</reference>
<protein>
    <recommendedName>
        <fullName evidence="4">Transmembrane protein</fullName>
    </recommendedName>
</protein>